<keyword evidence="2" id="KW-0812">Transmembrane</keyword>
<comment type="caution">
    <text evidence="3">The sequence shown here is derived from an EMBL/GenBank/DDBJ whole genome shotgun (WGS) entry which is preliminary data.</text>
</comment>
<dbReference type="Proteomes" id="UP001363622">
    <property type="component" value="Unassembled WGS sequence"/>
</dbReference>
<protein>
    <submittedName>
        <fullName evidence="3">SUR7/PalI family-domain-containing protein</fullName>
    </submittedName>
</protein>
<evidence type="ECO:0000313" key="3">
    <source>
        <dbReference type="EMBL" id="KAK7522048.1"/>
    </source>
</evidence>
<evidence type="ECO:0000313" key="4">
    <source>
        <dbReference type="Proteomes" id="UP001363622"/>
    </source>
</evidence>
<evidence type="ECO:0000256" key="1">
    <source>
        <dbReference type="SAM" id="MobiDB-lite"/>
    </source>
</evidence>
<evidence type="ECO:0000256" key="2">
    <source>
        <dbReference type="SAM" id="Phobius"/>
    </source>
</evidence>
<feature type="transmembrane region" description="Helical" evidence="2">
    <location>
        <begin position="232"/>
        <end position="256"/>
    </location>
</feature>
<dbReference type="Pfam" id="PF06687">
    <property type="entry name" value="SUR7"/>
    <property type="match status" value="1"/>
</dbReference>
<name>A0ABR1KV47_9PEZI</name>
<keyword evidence="2" id="KW-1133">Transmembrane helix</keyword>
<gene>
    <name evidence="3" type="ORF">IWZ03DRAFT_306453</name>
</gene>
<keyword evidence="4" id="KW-1185">Reference proteome</keyword>
<reference evidence="3 4" key="1">
    <citation type="submission" date="2024-04" db="EMBL/GenBank/DDBJ databases">
        <title>Phyllosticta paracitricarpa is synonymous to the EU quarantine fungus P. citricarpa based on phylogenomic analyses.</title>
        <authorList>
            <consortium name="Lawrence Berkeley National Laboratory"/>
            <person name="Van Ingen-Buijs V.A."/>
            <person name="Van Westerhoven A.C."/>
            <person name="Haridas S."/>
            <person name="Skiadas P."/>
            <person name="Martin F."/>
            <person name="Groenewald J.Z."/>
            <person name="Crous P.W."/>
            <person name="Seidl M.F."/>
        </authorList>
    </citation>
    <scope>NUCLEOTIDE SEQUENCE [LARGE SCALE GENOMIC DNA]</scope>
    <source>
        <strain evidence="3 4">CBS 123371</strain>
    </source>
</reference>
<proteinExistence type="predicted"/>
<keyword evidence="2" id="KW-0472">Membrane</keyword>
<dbReference type="InterPro" id="IPR009571">
    <property type="entry name" value="SUR7/Rim9-like_fungi"/>
</dbReference>
<dbReference type="EMBL" id="JBBPHU010000002">
    <property type="protein sequence ID" value="KAK7522048.1"/>
    <property type="molecule type" value="Genomic_DNA"/>
</dbReference>
<dbReference type="InterPro" id="IPR052413">
    <property type="entry name" value="SUR7_domain"/>
</dbReference>
<feature type="compositionally biased region" description="Low complexity" evidence="1">
    <location>
        <begin position="26"/>
        <end position="37"/>
    </location>
</feature>
<feature type="transmembrane region" description="Helical" evidence="2">
    <location>
        <begin position="199"/>
        <end position="220"/>
    </location>
</feature>
<dbReference type="PANTHER" id="PTHR28019:SF2">
    <property type="entry name" value="CELL MEMBRANE PROTEIN YLR413W-RELATED"/>
    <property type="match status" value="1"/>
</dbReference>
<feature type="region of interest" description="Disordered" evidence="1">
    <location>
        <begin position="1"/>
        <end position="59"/>
    </location>
</feature>
<feature type="region of interest" description="Disordered" evidence="1">
    <location>
        <begin position="313"/>
        <end position="341"/>
    </location>
</feature>
<dbReference type="PANTHER" id="PTHR28019">
    <property type="entry name" value="CELL MEMBRANE PROTEIN YLR413W-RELATED"/>
    <property type="match status" value="1"/>
</dbReference>
<feature type="transmembrane region" description="Helical" evidence="2">
    <location>
        <begin position="276"/>
        <end position="302"/>
    </location>
</feature>
<feature type="transmembrane region" description="Helical" evidence="2">
    <location>
        <begin position="69"/>
        <end position="94"/>
    </location>
</feature>
<organism evidence="3 4">
    <name type="scientific">Phyllosticta citriasiana</name>
    <dbReference type="NCBI Taxonomy" id="595635"/>
    <lineage>
        <taxon>Eukaryota</taxon>
        <taxon>Fungi</taxon>
        <taxon>Dikarya</taxon>
        <taxon>Ascomycota</taxon>
        <taxon>Pezizomycotina</taxon>
        <taxon>Dothideomycetes</taxon>
        <taxon>Dothideomycetes incertae sedis</taxon>
        <taxon>Botryosphaeriales</taxon>
        <taxon>Phyllostictaceae</taxon>
        <taxon>Phyllosticta</taxon>
    </lineage>
</organism>
<accession>A0ABR1KV47</accession>
<sequence length="341" mass="37282">MSSSPPAYSQHPPAASDASQPHRQASDASARSSAAGSPTSWNPDPSGLKRSGTTLSKKQVKRATRTRKVFGLLTSFFFLLSFIFLMLVEVGTIYDKPVLRDTFFIKLDLSHIVPTSIPNAVLLNSIAETLGLHDFYQVGLWGFCEGYDSGGITECSKPKQLYWFNPVEILLNELLSGATIAIPAEALQYLDMVKIVSHWMFGLFLTGCVLSVVMIFLAPFSVFTRWASLPIALLSFATALFTTVAAILATAMFIIFKVALTKVDSLNIGATIGNQMFAFMWIAAACSILAWLIQAGLCCFCASRRDVRLGKKLGSKKAYSMSPEPDEEKASSGRRFPFGRK</sequence>